<dbReference type="PRINTS" id="PR00753">
    <property type="entry name" value="ACCSYNTHASE"/>
</dbReference>
<keyword evidence="4" id="KW-0808">Transferase</keyword>
<dbReference type="Pfam" id="PF00155">
    <property type="entry name" value="Aminotran_1_2"/>
    <property type="match status" value="1"/>
</dbReference>
<keyword evidence="3" id="KW-0032">Aminotransferase</keyword>
<evidence type="ECO:0000256" key="3">
    <source>
        <dbReference type="ARBA" id="ARBA00022576"/>
    </source>
</evidence>
<evidence type="ECO:0000256" key="2">
    <source>
        <dbReference type="ARBA" id="ARBA00007441"/>
    </source>
</evidence>
<name>A0AAN6G4V3_9BASI</name>
<protein>
    <recommendedName>
        <fullName evidence="6">Aminotransferase class I/classII large domain-containing protein</fullName>
    </recommendedName>
</protein>
<keyword evidence="8" id="KW-1185">Reference proteome</keyword>
<dbReference type="SUPFAM" id="SSF53383">
    <property type="entry name" value="PLP-dependent transferases"/>
    <property type="match status" value="1"/>
</dbReference>
<evidence type="ECO:0000256" key="5">
    <source>
        <dbReference type="ARBA" id="ARBA00022898"/>
    </source>
</evidence>
<dbReference type="Gene3D" id="3.40.640.10">
    <property type="entry name" value="Type I PLP-dependent aspartate aminotransferase-like (Major domain)"/>
    <property type="match status" value="1"/>
</dbReference>
<dbReference type="InterPro" id="IPR004838">
    <property type="entry name" value="NHTrfase_class1_PyrdxlP-BS"/>
</dbReference>
<proteinExistence type="inferred from homology"/>
<dbReference type="PROSITE" id="PS00105">
    <property type="entry name" value="AA_TRANSFER_CLASS_1"/>
    <property type="match status" value="1"/>
</dbReference>
<comment type="similarity">
    <text evidence="2">Belongs to the class-I pyridoxal-phosphate-dependent aminotransferase family.</text>
</comment>
<dbReference type="InterPro" id="IPR050596">
    <property type="entry name" value="AspAT/PAT-like"/>
</dbReference>
<dbReference type="PANTHER" id="PTHR46383:SF1">
    <property type="entry name" value="ASPARTATE AMINOTRANSFERASE"/>
    <property type="match status" value="1"/>
</dbReference>
<dbReference type="InterPro" id="IPR015424">
    <property type="entry name" value="PyrdxlP-dep_Trfase"/>
</dbReference>
<accession>A0AAN6G4V3</accession>
<dbReference type="InterPro" id="IPR015421">
    <property type="entry name" value="PyrdxlP-dep_Trfase_major"/>
</dbReference>
<evidence type="ECO:0000256" key="4">
    <source>
        <dbReference type="ARBA" id="ARBA00022679"/>
    </source>
</evidence>
<keyword evidence="5" id="KW-0663">Pyridoxal phosphate</keyword>
<gene>
    <name evidence="7" type="ORF">OC842_007180</name>
</gene>
<evidence type="ECO:0000313" key="7">
    <source>
        <dbReference type="EMBL" id="KAK0520191.1"/>
    </source>
</evidence>
<dbReference type="InterPro" id="IPR004839">
    <property type="entry name" value="Aminotransferase_I/II_large"/>
</dbReference>
<dbReference type="GO" id="GO:0030170">
    <property type="term" value="F:pyridoxal phosphate binding"/>
    <property type="evidence" value="ECO:0007669"/>
    <property type="project" value="InterPro"/>
</dbReference>
<evidence type="ECO:0000259" key="6">
    <source>
        <dbReference type="Pfam" id="PF00155"/>
    </source>
</evidence>
<dbReference type="CDD" id="cd00609">
    <property type="entry name" value="AAT_like"/>
    <property type="match status" value="1"/>
</dbReference>
<comment type="caution">
    <text evidence="7">The sequence shown here is derived from an EMBL/GenBank/DDBJ whole genome shotgun (WGS) entry which is preliminary data.</text>
</comment>
<organism evidence="7 8">
    <name type="scientific">Tilletia horrida</name>
    <dbReference type="NCBI Taxonomy" id="155126"/>
    <lineage>
        <taxon>Eukaryota</taxon>
        <taxon>Fungi</taxon>
        <taxon>Dikarya</taxon>
        <taxon>Basidiomycota</taxon>
        <taxon>Ustilaginomycotina</taxon>
        <taxon>Exobasidiomycetes</taxon>
        <taxon>Tilletiales</taxon>
        <taxon>Tilletiaceae</taxon>
        <taxon>Tilletia</taxon>
    </lineage>
</organism>
<dbReference type="AlphaFoldDB" id="A0AAN6G4V3"/>
<evidence type="ECO:0000313" key="8">
    <source>
        <dbReference type="Proteomes" id="UP001176521"/>
    </source>
</evidence>
<comment type="cofactor">
    <cofactor evidence="1">
        <name>pyridoxal 5'-phosphate</name>
        <dbReference type="ChEBI" id="CHEBI:597326"/>
    </cofactor>
</comment>
<dbReference type="PANTHER" id="PTHR46383">
    <property type="entry name" value="ASPARTATE AMINOTRANSFERASE"/>
    <property type="match status" value="1"/>
</dbReference>
<dbReference type="EMBL" id="JAPDMQ010000831">
    <property type="protein sequence ID" value="KAK0520191.1"/>
    <property type="molecule type" value="Genomic_DNA"/>
</dbReference>
<feature type="domain" description="Aminotransferase class I/classII large" evidence="6">
    <location>
        <begin position="69"/>
        <end position="473"/>
    </location>
</feature>
<dbReference type="GO" id="GO:0008483">
    <property type="term" value="F:transaminase activity"/>
    <property type="evidence" value="ECO:0007669"/>
    <property type="project" value="UniProtKB-KW"/>
</dbReference>
<dbReference type="GO" id="GO:0006520">
    <property type="term" value="P:amino acid metabolic process"/>
    <property type="evidence" value="ECO:0007669"/>
    <property type="project" value="InterPro"/>
</dbReference>
<evidence type="ECO:0000256" key="1">
    <source>
        <dbReference type="ARBA" id="ARBA00001933"/>
    </source>
</evidence>
<reference evidence="7" key="1">
    <citation type="journal article" date="2023" name="PhytoFront">
        <title>Draft Genome Resources of Seven Strains of Tilletia horrida, Causal Agent of Kernel Smut of Rice.</title>
        <authorList>
            <person name="Khanal S."/>
            <person name="Antony Babu S."/>
            <person name="Zhou X.G."/>
        </authorList>
    </citation>
    <scope>NUCLEOTIDE SEQUENCE</scope>
    <source>
        <strain evidence="7">TX3</strain>
    </source>
</reference>
<dbReference type="Proteomes" id="UP001176521">
    <property type="component" value="Unassembled WGS sequence"/>
</dbReference>
<sequence length="490" mass="52406">MGSHSQPPQDEAGDAVVGFALNPRLVVDTPAPPVAIAAGWAATFPLPASPFLAASHRPSRGDVVDRIGMLNLAQGVPGQPPSAGLLRRIEREGRSDLMLANGYTSVFGVEVLRTAIAADVTARYELDHRPPEPGQGVPLDADHVAVTAGANLAFAIVAQALAQHGDSVLLPTPWYFNHHMTLASLGICSKPVPTRAGLPSPRDIRTLLQSDQSVKAVVVVSPNNPCGTTCPAALLDDIFDVCADAGVALILDETYRDFVVNAEGTALARPHDLFSRPGWQKTLIHISSFSKSYAIPGHRLGYILSHPSLLLTRVPDRPAQYGPIAKALDNYQICPPRADTQRAVAWAIADEQEKAWRKDVALALHERRTIFARGLETPVAVGDDQATAAAAAVSPQDLGWELESMGAYYAFVKTPFQDVSGEEVARALAGLVGVIVLPGSFFMPEGSTDPSAHRIRISVANVSAERLKELPSRLVMLTQLWKDSGNRFPL</sequence>